<dbReference type="AlphaFoldDB" id="R1GVY7"/>
<feature type="compositionally biased region" description="Polar residues" evidence="1">
    <location>
        <begin position="276"/>
        <end position="299"/>
    </location>
</feature>
<feature type="chain" id="PRO_5004349640" description="Lipoprotein" evidence="2">
    <location>
        <begin position="21"/>
        <end position="316"/>
    </location>
</feature>
<accession>R1GVY7</accession>
<evidence type="ECO:0000313" key="3">
    <source>
        <dbReference type="EMBL" id="EOD55755.1"/>
    </source>
</evidence>
<dbReference type="Proteomes" id="UP000013526">
    <property type="component" value="Unassembled WGS sequence"/>
</dbReference>
<evidence type="ECO:0008006" key="5">
    <source>
        <dbReference type="Google" id="ProtNLM"/>
    </source>
</evidence>
<name>R1GVY7_9GAMM</name>
<evidence type="ECO:0000256" key="1">
    <source>
        <dbReference type="SAM" id="MobiDB-lite"/>
    </source>
</evidence>
<protein>
    <recommendedName>
        <fullName evidence="5">Lipoprotein</fullName>
    </recommendedName>
</protein>
<feature type="region of interest" description="Disordered" evidence="1">
    <location>
        <begin position="276"/>
        <end position="316"/>
    </location>
</feature>
<comment type="caution">
    <text evidence="3">The sequence shown here is derived from an EMBL/GenBank/DDBJ whole genome shotgun (WGS) entry which is preliminary data.</text>
</comment>
<reference evidence="3 4" key="1">
    <citation type="journal article" date="2013" name="Genome Announc.">
        <title>Draft Genome Sequence of Aeromonas molluscorum Strain 848TT, Isolated from Bivalve Molluscs.</title>
        <authorList>
            <person name="Spataro N."/>
            <person name="Farfan M."/>
            <person name="Albarral V."/>
            <person name="Sanglas A."/>
            <person name="Loren J.G."/>
            <person name="Fuste M.C."/>
            <person name="Bosch E."/>
        </authorList>
    </citation>
    <scope>NUCLEOTIDE SEQUENCE [LARGE SCALE GENOMIC DNA]</scope>
    <source>
        <strain evidence="3 4">848</strain>
    </source>
</reference>
<dbReference type="EMBL" id="AQGQ01000032">
    <property type="protein sequence ID" value="EOD55755.1"/>
    <property type="molecule type" value="Genomic_DNA"/>
</dbReference>
<proteinExistence type="predicted"/>
<keyword evidence="2" id="KW-0732">Signal</keyword>
<gene>
    <name evidence="3" type="ORF">G113_07323</name>
</gene>
<organism evidence="3 4">
    <name type="scientific">Aeromonas molluscorum 848</name>
    <dbReference type="NCBI Taxonomy" id="1268236"/>
    <lineage>
        <taxon>Bacteria</taxon>
        <taxon>Pseudomonadati</taxon>
        <taxon>Pseudomonadota</taxon>
        <taxon>Gammaproteobacteria</taxon>
        <taxon>Aeromonadales</taxon>
        <taxon>Aeromonadaceae</taxon>
        <taxon>Aeromonas</taxon>
    </lineage>
</organism>
<dbReference type="PATRIC" id="fig|1268236.3.peg.1455"/>
<evidence type="ECO:0000256" key="2">
    <source>
        <dbReference type="SAM" id="SignalP"/>
    </source>
</evidence>
<sequence length="316" mass="32708">MRIMTFLKAACLSLMLSACVAPLLMMGPSSQLMWALLKPLVGFDPNEVNLFEQPLIKDRMTALLGPNYDTTVALLKTAGELQQEGPLFYVVSRYTPVPDMAQKAGLVWNSDTNQMAVKLLKGDVVEVFGEQLGQVTPSWPSEMDGWQHANTDVLKGAMTGSASTVLNGAVQGASKSVTETANKAVSDQTKAVTDSASKALSAQTKAATDSASKALSAQTKAATDSASKAVSAQTKTATDSASQAVSSQTKAATDSVSQALSSQTKAATDSASKALSAQTNAATDSASKAVSNAVPTQDPQAAARAAAEAELEELLK</sequence>
<dbReference type="RefSeq" id="WP_005897523.1">
    <property type="nucleotide sequence ID" value="NZ_AQGQ01000032.1"/>
</dbReference>
<keyword evidence="4" id="KW-1185">Reference proteome</keyword>
<feature type="signal peptide" evidence="2">
    <location>
        <begin position="1"/>
        <end position="20"/>
    </location>
</feature>
<dbReference type="PROSITE" id="PS51257">
    <property type="entry name" value="PROKAR_LIPOPROTEIN"/>
    <property type="match status" value="1"/>
</dbReference>
<evidence type="ECO:0000313" key="4">
    <source>
        <dbReference type="Proteomes" id="UP000013526"/>
    </source>
</evidence>
<dbReference type="OrthoDB" id="5756932at2"/>